<dbReference type="PIRSF" id="PIRSF006648">
    <property type="entry name" value="DrrB"/>
    <property type="match status" value="1"/>
</dbReference>
<proteinExistence type="inferred from homology"/>
<dbReference type="RefSeq" id="WP_317225251.1">
    <property type="nucleotide sequence ID" value="NZ_JAWJEJ010000001.1"/>
</dbReference>
<evidence type="ECO:0000256" key="5">
    <source>
        <dbReference type="RuleBase" id="RU361157"/>
    </source>
</evidence>
<feature type="domain" description="ABC transmembrane type-2" evidence="6">
    <location>
        <begin position="20"/>
        <end position="250"/>
    </location>
</feature>
<evidence type="ECO:0000256" key="2">
    <source>
        <dbReference type="ARBA" id="ARBA00022692"/>
    </source>
</evidence>
<evidence type="ECO:0000313" key="7">
    <source>
        <dbReference type="EMBL" id="MDV3456051.1"/>
    </source>
</evidence>
<reference evidence="7 8" key="1">
    <citation type="submission" date="2023-10" db="EMBL/GenBank/DDBJ databases">
        <title>Sphingomonas sp. HF-S4 16S ribosomal RNA gene Genome sequencing and assembly.</title>
        <authorList>
            <person name="Lee H."/>
        </authorList>
    </citation>
    <scope>NUCLEOTIDE SEQUENCE [LARGE SCALE GENOMIC DNA]</scope>
    <source>
        <strain evidence="7 8">HF-S4</strain>
    </source>
</reference>
<dbReference type="PANTHER" id="PTHR43229">
    <property type="entry name" value="NODULATION PROTEIN J"/>
    <property type="match status" value="1"/>
</dbReference>
<comment type="subcellular location">
    <subcellularLocation>
        <location evidence="5">Cell inner membrane</location>
        <topology evidence="5">Multi-pass membrane protein</topology>
    </subcellularLocation>
    <subcellularLocation>
        <location evidence="1">Membrane</location>
        <topology evidence="1">Multi-pass membrane protein</topology>
    </subcellularLocation>
</comment>
<dbReference type="InterPro" id="IPR051784">
    <property type="entry name" value="Nod_factor_ABC_transporter"/>
</dbReference>
<feature type="transmembrane region" description="Helical" evidence="5">
    <location>
        <begin position="229"/>
        <end position="247"/>
    </location>
</feature>
<evidence type="ECO:0000313" key="8">
    <source>
        <dbReference type="Proteomes" id="UP001273531"/>
    </source>
</evidence>
<evidence type="ECO:0000256" key="3">
    <source>
        <dbReference type="ARBA" id="ARBA00022989"/>
    </source>
</evidence>
<dbReference type="PANTHER" id="PTHR43229:SF2">
    <property type="entry name" value="NODULATION PROTEIN J"/>
    <property type="match status" value="1"/>
</dbReference>
<dbReference type="Pfam" id="PF01061">
    <property type="entry name" value="ABC2_membrane"/>
    <property type="match status" value="1"/>
</dbReference>
<protein>
    <recommendedName>
        <fullName evidence="5">Transport permease protein</fullName>
    </recommendedName>
</protein>
<feature type="transmembrane region" description="Helical" evidence="5">
    <location>
        <begin position="134"/>
        <end position="160"/>
    </location>
</feature>
<dbReference type="InterPro" id="IPR000412">
    <property type="entry name" value="ABC_2_transport"/>
</dbReference>
<evidence type="ECO:0000259" key="6">
    <source>
        <dbReference type="PROSITE" id="PS51012"/>
    </source>
</evidence>
<dbReference type="EMBL" id="JAWJEJ010000001">
    <property type="protein sequence ID" value="MDV3456051.1"/>
    <property type="molecule type" value="Genomic_DNA"/>
</dbReference>
<feature type="transmembrane region" description="Helical" evidence="5">
    <location>
        <begin position="20"/>
        <end position="43"/>
    </location>
</feature>
<name>A0ABU3Y3T7_9SPHN</name>
<dbReference type="InterPro" id="IPR047817">
    <property type="entry name" value="ABC2_TM_bact-type"/>
</dbReference>
<comment type="caution">
    <text evidence="7">The sequence shown here is derived from an EMBL/GenBank/DDBJ whole genome shotgun (WGS) entry which is preliminary data.</text>
</comment>
<keyword evidence="5" id="KW-0813">Transport</keyword>
<feature type="transmembrane region" description="Helical" evidence="5">
    <location>
        <begin position="55"/>
        <end position="80"/>
    </location>
</feature>
<dbReference type="PROSITE" id="PS51012">
    <property type="entry name" value="ABC_TM2"/>
    <property type="match status" value="1"/>
</dbReference>
<dbReference type="Proteomes" id="UP001273531">
    <property type="component" value="Unassembled WGS sequence"/>
</dbReference>
<feature type="transmembrane region" description="Helical" evidence="5">
    <location>
        <begin position="167"/>
        <end position="187"/>
    </location>
</feature>
<gene>
    <name evidence="7" type="ORF">RZN05_03585</name>
</gene>
<comment type="similarity">
    <text evidence="5">Belongs to the ABC-2 integral membrane protein family.</text>
</comment>
<sequence>MQSAALITGRALKFSIQSPFYLIFSLAQPLIWLLLFGSLFAPAMASLSGEQGTGYIAYIAPGIAVMSAAMGASFAGIQVLSDLQRGAMNRLFFSPASDIAIVCAPLLHAGIVSGVQAAVLITVGLVAGGTGVSLPAIAATTVIGFLLGVGFSGLSVAVALHFRQIQAIIGTMNFLTLPLTFLSSVLISHATMPGWMAIVAYANPIDWGASLARFANGSPLSELALARNSVFLFLFALAACALSVFTLRRYRQSF</sequence>
<accession>A0ABU3Y3T7</accession>
<keyword evidence="3 5" id="KW-1133">Transmembrane helix</keyword>
<keyword evidence="8" id="KW-1185">Reference proteome</keyword>
<evidence type="ECO:0000256" key="1">
    <source>
        <dbReference type="ARBA" id="ARBA00004141"/>
    </source>
</evidence>
<organism evidence="7 8">
    <name type="scientific">Sphingomonas agrestis</name>
    <dbReference type="NCBI Taxonomy" id="3080540"/>
    <lineage>
        <taxon>Bacteria</taxon>
        <taxon>Pseudomonadati</taxon>
        <taxon>Pseudomonadota</taxon>
        <taxon>Alphaproteobacteria</taxon>
        <taxon>Sphingomonadales</taxon>
        <taxon>Sphingomonadaceae</taxon>
        <taxon>Sphingomonas</taxon>
    </lineage>
</organism>
<keyword evidence="5" id="KW-1003">Cell membrane</keyword>
<evidence type="ECO:0000256" key="4">
    <source>
        <dbReference type="ARBA" id="ARBA00023136"/>
    </source>
</evidence>
<keyword evidence="2 5" id="KW-0812">Transmembrane</keyword>
<keyword evidence="4 5" id="KW-0472">Membrane</keyword>
<feature type="transmembrane region" description="Helical" evidence="5">
    <location>
        <begin position="101"/>
        <end position="128"/>
    </location>
</feature>
<dbReference type="InterPro" id="IPR013525">
    <property type="entry name" value="ABC2_TM"/>
</dbReference>